<name>A0A9D7LNB9_9RHOO</name>
<gene>
    <name evidence="4" type="ORF">IPN75_07080</name>
</gene>
<dbReference type="Proteomes" id="UP000808146">
    <property type="component" value="Unassembled WGS sequence"/>
</dbReference>
<accession>A0A9D7LNB9</accession>
<dbReference type="SUPFAM" id="SSF53335">
    <property type="entry name" value="S-adenosyl-L-methionine-dependent methyltransferases"/>
    <property type="match status" value="1"/>
</dbReference>
<comment type="similarity">
    <text evidence="1">Belongs to the methyltransferase superfamily. L-isoaspartyl/D-aspartyl protein methyltransferase family.</text>
</comment>
<evidence type="ECO:0000256" key="3">
    <source>
        <dbReference type="ARBA" id="ARBA00030757"/>
    </source>
</evidence>
<evidence type="ECO:0000313" key="5">
    <source>
        <dbReference type="Proteomes" id="UP000808146"/>
    </source>
</evidence>
<dbReference type="EMBL" id="JADKBR010000005">
    <property type="protein sequence ID" value="MBK8890169.1"/>
    <property type="molecule type" value="Genomic_DNA"/>
</dbReference>
<evidence type="ECO:0000313" key="4">
    <source>
        <dbReference type="EMBL" id="MBK8890169.1"/>
    </source>
</evidence>
<evidence type="ECO:0000256" key="1">
    <source>
        <dbReference type="ARBA" id="ARBA00005369"/>
    </source>
</evidence>
<comment type="caution">
    <text evidence="4">The sequence shown here is derived from an EMBL/GenBank/DDBJ whole genome shotgun (WGS) entry which is preliminary data.</text>
</comment>
<dbReference type="PROSITE" id="PS01279">
    <property type="entry name" value="PCMT"/>
    <property type="match status" value="1"/>
</dbReference>
<dbReference type="Pfam" id="PF01135">
    <property type="entry name" value="PCMT"/>
    <property type="match status" value="1"/>
</dbReference>
<dbReference type="PANTHER" id="PTHR11579:SF18">
    <property type="entry name" value="PROTEIN-L-ISOASPARTATE O-METHYLTRANSFERASE"/>
    <property type="match status" value="1"/>
</dbReference>
<proteinExistence type="inferred from homology"/>
<sequence>MNIEQARFNMIEQQIRPWEVLDPQVLDLLFVVKREDFAPAAYRNLAFADMEIPIGSGQVMLAPRIEARLLQELGIQNTDKVLEIGAGSGYMAALLAARAEYVISIESRPELADFARQNLARADVANVTVEVGNGINGWAQRGPYDAIVVSGSLPELPDALLKQLRVGGRLVAVVGKAPVMEAQLITCSSEGIYNTINLFETAVPALDGAEARQGFSF</sequence>
<organism evidence="4 5">
    <name type="scientific">Candidatus Dechloromonas phosphorivorans</name>
    <dbReference type="NCBI Taxonomy" id="2899244"/>
    <lineage>
        <taxon>Bacteria</taxon>
        <taxon>Pseudomonadati</taxon>
        <taxon>Pseudomonadota</taxon>
        <taxon>Betaproteobacteria</taxon>
        <taxon>Rhodocyclales</taxon>
        <taxon>Azonexaceae</taxon>
        <taxon>Dechloromonas</taxon>
    </lineage>
</organism>
<dbReference type="GO" id="GO:0005737">
    <property type="term" value="C:cytoplasm"/>
    <property type="evidence" value="ECO:0007669"/>
    <property type="project" value="TreeGrafter"/>
</dbReference>
<dbReference type="InterPro" id="IPR000682">
    <property type="entry name" value="PCMT"/>
</dbReference>
<evidence type="ECO:0000256" key="2">
    <source>
        <dbReference type="ARBA" id="ARBA00013346"/>
    </source>
</evidence>
<dbReference type="PANTHER" id="PTHR11579">
    <property type="entry name" value="PROTEIN-L-ISOASPARTATE O-METHYLTRANSFERASE"/>
    <property type="match status" value="1"/>
</dbReference>
<dbReference type="InterPro" id="IPR029063">
    <property type="entry name" value="SAM-dependent_MTases_sf"/>
</dbReference>
<protein>
    <recommendedName>
        <fullName evidence="2">Protein-L-isoaspartate O-methyltransferase</fullName>
    </recommendedName>
    <alternativeName>
        <fullName evidence="3">Protein L-isoaspartyl methyltransferase</fullName>
    </alternativeName>
</protein>
<dbReference type="GO" id="GO:0004719">
    <property type="term" value="F:protein-L-isoaspartate (D-aspartate) O-methyltransferase activity"/>
    <property type="evidence" value="ECO:0007669"/>
    <property type="project" value="InterPro"/>
</dbReference>
<reference evidence="4" key="1">
    <citation type="submission" date="2020-10" db="EMBL/GenBank/DDBJ databases">
        <title>Connecting structure to function with the recovery of over 1000 high-quality activated sludge metagenome-assembled genomes encoding full-length rRNA genes using long-read sequencing.</title>
        <authorList>
            <person name="Singleton C.M."/>
            <person name="Petriglieri F."/>
            <person name="Kristensen J.M."/>
            <person name="Kirkegaard R.H."/>
            <person name="Michaelsen T.Y."/>
            <person name="Andersen M.H."/>
            <person name="Karst S.M."/>
            <person name="Dueholm M.S."/>
            <person name="Nielsen P.H."/>
            <person name="Albertsen M."/>
        </authorList>
    </citation>
    <scope>NUCLEOTIDE SEQUENCE</scope>
    <source>
        <strain evidence="4">OdNE_18-Q3-R46-58_BAT3C.305</strain>
    </source>
</reference>
<dbReference type="AlphaFoldDB" id="A0A9D7LNB9"/>
<dbReference type="Gene3D" id="3.40.50.150">
    <property type="entry name" value="Vaccinia Virus protein VP39"/>
    <property type="match status" value="1"/>
</dbReference>
<dbReference type="CDD" id="cd02440">
    <property type="entry name" value="AdoMet_MTases"/>
    <property type="match status" value="1"/>
</dbReference>